<gene>
    <name evidence="2" type="ORF">J4Q44_G00246620</name>
</gene>
<sequence length="83" mass="9047">MRSTRRVPWRVMVQRSRSGTVSSTTGPLVVGEAAWGTESVLGPTSAYRGMVTERRGSSTLRSGTPSPMGPWRSSRLKRLEVAV</sequence>
<dbReference type="Proteomes" id="UP001356427">
    <property type="component" value="Unassembled WGS sequence"/>
</dbReference>
<feature type="region of interest" description="Disordered" evidence="1">
    <location>
        <begin position="53"/>
        <end position="83"/>
    </location>
</feature>
<dbReference type="EMBL" id="JAGTTL010000023">
    <property type="protein sequence ID" value="KAK6304076.1"/>
    <property type="molecule type" value="Genomic_DNA"/>
</dbReference>
<evidence type="ECO:0000313" key="2">
    <source>
        <dbReference type="EMBL" id="KAK6304076.1"/>
    </source>
</evidence>
<proteinExistence type="predicted"/>
<dbReference type="AlphaFoldDB" id="A0AAN8LI31"/>
<protein>
    <submittedName>
        <fullName evidence="2">Uncharacterized protein</fullName>
    </submittedName>
</protein>
<comment type="caution">
    <text evidence="2">The sequence shown here is derived from an EMBL/GenBank/DDBJ whole genome shotgun (WGS) entry which is preliminary data.</text>
</comment>
<evidence type="ECO:0000256" key="1">
    <source>
        <dbReference type="SAM" id="MobiDB-lite"/>
    </source>
</evidence>
<organism evidence="2 3">
    <name type="scientific">Coregonus suidteri</name>
    <dbReference type="NCBI Taxonomy" id="861788"/>
    <lineage>
        <taxon>Eukaryota</taxon>
        <taxon>Metazoa</taxon>
        <taxon>Chordata</taxon>
        <taxon>Craniata</taxon>
        <taxon>Vertebrata</taxon>
        <taxon>Euteleostomi</taxon>
        <taxon>Actinopterygii</taxon>
        <taxon>Neopterygii</taxon>
        <taxon>Teleostei</taxon>
        <taxon>Protacanthopterygii</taxon>
        <taxon>Salmoniformes</taxon>
        <taxon>Salmonidae</taxon>
        <taxon>Coregoninae</taxon>
        <taxon>Coregonus</taxon>
    </lineage>
</organism>
<accession>A0AAN8LI31</accession>
<evidence type="ECO:0000313" key="3">
    <source>
        <dbReference type="Proteomes" id="UP001356427"/>
    </source>
</evidence>
<name>A0AAN8LI31_9TELE</name>
<keyword evidence="3" id="KW-1185">Reference proteome</keyword>
<reference evidence="2 3" key="1">
    <citation type="submission" date="2021-04" db="EMBL/GenBank/DDBJ databases">
        <authorList>
            <person name="De Guttry C."/>
            <person name="Zahm M."/>
            <person name="Klopp C."/>
            <person name="Cabau C."/>
            <person name="Louis A."/>
            <person name="Berthelot C."/>
            <person name="Parey E."/>
            <person name="Roest Crollius H."/>
            <person name="Montfort J."/>
            <person name="Robinson-Rechavi M."/>
            <person name="Bucao C."/>
            <person name="Bouchez O."/>
            <person name="Gislard M."/>
            <person name="Lluch J."/>
            <person name="Milhes M."/>
            <person name="Lampietro C."/>
            <person name="Lopez Roques C."/>
            <person name="Donnadieu C."/>
            <person name="Braasch I."/>
            <person name="Desvignes T."/>
            <person name="Postlethwait J."/>
            <person name="Bobe J."/>
            <person name="Wedekind C."/>
            <person name="Guiguen Y."/>
        </authorList>
    </citation>
    <scope>NUCLEOTIDE SEQUENCE [LARGE SCALE GENOMIC DNA]</scope>
    <source>
        <strain evidence="2">Cs_M1</strain>
        <tissue evidence="2">Blood</tissue>
    </source>
</reference>